<dbReference type="Gene3D" id="2.40.10.220">
    <property type="entry name" value="predicted glycosyltransferase like domains"/>
    <property type="match status" value="1"/>
</dbReference>
<accession>A0A3B0VQT5</accession>
<evidence type="ECO:0000313" key="2">
    <source>
        <dbReference type="EMBL" id="VAW40787.1"/>
    </source>
</evidence>
<dbReference type="SUPFAM" id="SSF141371">
    <property type="entry name" value="PilZ domain-like"/>
    <property type="match status" value="1"/>
</dbReference>
<protein>
    <recommendedName>
        <fullName evidence="1">PilZ domain-containing protein</fullName>
    </recommendedName>
</protein>
<dbReference type="AlphaFoldDB" id="A0A3B0VQT5"/>
<gene>
    <name evidence="2" type="ORF">MNBD_GAMMA01-248</name>
</gene>
<name>A0A3B0VQT5_9ZZZZ</name>
<dbReference type="Pfam" id="PF07238">
    <property type="entry name" value="PilZ"/>
    <property type="match status" value="1"/>
</dbReference>
<evidence type="ECO:0000259" key="1">
    <source>
        <dbReference type="Pfam" id="PF07238"/>
    </source>
</evidence>
<feature type="domain" description="PilZ" evidence="1">
    <location>
        <begin position="8"/>
        <end position="100"/>
    </location>
</feature>
<dbReference type="InterPro" id="IPR009875">
    <property type="entry name" value="PilZ_domain"/>
</dbReference>
<dbReference type="EMBL" id="UOEW01000287">
    <property type="protein sequence ID" value="VAW40787.1"/>
    <property type="molecule type" value="Genomic_DNA"/>
</dbReference>
<organism evidence="2">
    <name type="scientific">hydrothermal vent metagenome</name>
    <dbReference type="NCBI Taxonomy" id="652676"/>
    <lineage>
        <taxon>unclassified sequences</taxon>
        <taxon>metagenomes</taxon>
        <taxon>ecological metagenomes</taxon>
    </lineage>
</organism>
<proteinExistence type="predicted"/>
<sequence>MSTNSQIRYARKPVTTSCLLVVKGQSIVMEVKNISASGILLDYDESYQVELKLHDFCVLEIIVNEEFNLHVEAEVSRISTEGVALKFIKIPEDKQIPLWELLGEHVDKIEK</sequence>
<dbReference type="GO" id="GO:0035438">
    <property type="term" value="F:cyclic-di-GMP binding"/>
    <property type="evidence" value="ECO:0007669"/>
    <property type="project" value="InterPro"/>
</dbReference>
<reference evidence="2" key="1">
    <citation type="submission" date="2018-06" db="EMBL/GenBank/DDBJ databases">
        <authorList>
            <person name="Zhirakovskaya E."/>
        </authorList>
    </citation>
    <scope>NUCLEOTIDE SEQUENCE</scope>
</reference>